<protein>
    <submittedName>
        <fullName evidence="1">Uncharacterized protein</fullName>
    </submittedName>
</protein>
<proteinExistence type="predicted"/>
<reference evidence="1 2" key="1">
    <citation type="submission" date="2016-09" db="EMBL/GenBank/DDBJ databases">
        <title>Alteromonas lipolytica, a new species isolated from sea water.</title>
        <authorList>
            <person name="Wu Y.-H."/>
            <person name="Cheng H."/>
            <person name="Xu X.-W."/>
        </authorList>
    </citation>
    <scope>NUCLEOTIDE SEQUENCE [LARGE SCALE GENOMIC DNA]</scope>
    <source>
        <strain evidence="1 2">JW12</strain>
    </source>
</reference>
<comment type="caution">
    <text evidence="1">The sequence shown here is derived from an EMBL/GenBank/DDBJ whole genome shotgun (WGS) entry which is preliminary data.</text>
</comment>
<evidence type="ECO:0000313" key="1">
    <source>
        <dbReference type="EMBL" id="OFI35574.1"/>
    </source>
</evidence>
<keyword evidence="2" id="KW-1185">Reference proteome</keyword>
<organism evidence="1 2">
    <name type="scientific">Alteromonas lipolytica</name>
    <dbReference type="NCBI Taxonomy" id="1856405"/>
    <lineage>
        <taxon>Bacteria</taxon>
        <taxon>Pseudomonadati</taxon>
        <taxon>Pseudomonadota</taxon>
        <taxon>Gammaproteobacteria</taxon>
        <taxon>Alteromonadales</taxon>
        <taxon>Alteromonadaceae</taxon>
        <taxon>Alteromonas/Salinimonas group</taxon>
        <taxon>Alteromonas</taxon>
    </lineage>
</organism>
<gene>
    <name evidence="1" type="ORF">BFC17_12500</name>
</gene>
<dbReference type="Proteomes" id="UP000176037">
    <property type="component" value="Unassembled WGS sequence"/>
</dbReference>
<accession>A0A1E8FI51</accession>
<evidence type="ECO:0000313" key="2">
    <source>
        <dbReference type="Proteomes" id="UP000176037"/>
    </source>
</evidence>
<dbReference type="OrthoDB" id="6377955at2"/>
<name>A0A1E8FI51_9ALTE</name>
<dbReference type="EMBL" id="MJIC01000009">
    <property type="protein sequence ID" value="OFI35574.1"/>
    <property type="molecule type" value="Genomic_DNA"/>
</dbReference>
<dbReference type="PROSITE" id="PS51257">
    <property type="entry name" value="PROKAR_LIPOPROTEIN"/>
    <property type="match status" value="1"/>
</dbReference>
<dbReference type="RefSeq" id="WP_070175318.1">
    <property type="nucleotide sequence ID" value="NZ_BMJR01000006.1"/>
</dbReference>
<dbReference type="AlphaFoldDB" id="A0A1E8FI51"/>
<dbReference type="SUPFAM" id="SSF63829">
    <property type="entry name" value="Calcium-dependent phosphotriesterase"/>
    <property type="match status" value="1"/>
</dbReference>
<sequence>MKLALGVTAIVLLLLVSGCEKQEAPQQAVYQPAYRPADLTAGTKFTPLPAKIVTTPEIKILPVPLPAYATNVSAIWGATGRDDAGNIYYGVSTAGVAESVGNDSRTAYLFQYNPVLDITTAQSDVLSELKRSGLYRPGMGQNKLHSKFYQADDGYLYFTSFDEEGEDDVTNPTWGGHLWRKKPDDIHWEHLLSAEEALVALNTNGRYVYMLGYWDHVLYQYDISNAAVKRTVVGSVKNHVSRNFLVDSQGHAYVPALTESATGDISVVLNHYNEQLQLLATYPLADYNHPNHIKYHHGIVGYTAMRNGDIFFTTSDGNLYQLSTRENGPQKLVAYGSMHPQKNTYIASLFSFEGQEYLLGATQGSKAGMEWVIYHTGLKSAITLPLSGPAVKRADYWGTNTKDDQGNFYVAGWQLISNEAGYQPVFSKISIPAASAAGN</sequence>